<evidence type="ECO:0000256" key="1">
    <source>
        <dbReference type="SAM" id="Phobius"/>
    </source>
</evidence>
<keyword evidence="1" id="KW-1133">Transmembrane helix</keyword>
<feature type="transmembrane region" description="Helical" evidence="1">
    <location>
        <begin position="109"/>
        <end position="131"/>
    </location>
</feature>
<evidence type="ECO:0000313" key="3">
    <source>
        <dbReference type="Proteomes" id="UP000466694"/>
    </source>
</evidence>
<feature type="transmembrane region" description="Helical" evidence="1">
    <location>
        <begin position="63"/>
        <end position="83"/>
    </location>
</feature>
<dbReference type="AlphaFoldDB" id="A0A844A3Q4"/>
<name>A0A844A3Q4_RHIFR</name>
<accession>A0A844A3Q4</accession>
<comment type="caution">
    <text evidence="2">The sequence shown here is derived from an EMBL/GenBank/DDBJ whole genome shotgun (WGS) entry which is preliminary data.</text>
</comment>
<sequence length="137" mass="14880">MKGAVSRQILDRIAGHYQRSLKAYERKMVAGSFVNMAPIVACIASAAWYFGVFDWSLLVGRDARIGVFVLFGIVFAVLTNYAVKGRARGRVRKETGSPSFLGLGARAKIACAVYGLLIAHIGMTAAIKGWWHGTACR</sequence>
<dbReference type="RefSeq" id="WP_060563856.1">
    <property type="nucleotide sequence ID" value="NZ_BJNI01000062.1"/>
</dbReference>
<dbReference type="EMBL" id="WISZ01000004">
    <property type="protein sequence ID" value="MQX06768.1"/>
    <property type="molecule type" value="Genomic_DNA"/>
</dbReference>
<reference evidence="2 3" key="1">
    <citation type="journal article" date="2013" name="Genome Biol.">
        <title>Comparative genomics of the core and accessory genomes of 48 Sinorhizobium strains comprising five genospecies.</title>
        <authorList>
            <person name="Sugawara M."/>
            <person name="Epstein B."/>
            <person name="Badgley B.D."/>
            <person name="Unno T."/>
            <person name="Xu L."/>
            <person name="Reese J."/>
            <person name="Gyaneshwar P."/>
            <person name="Denny R."/>
            <person name="Mudge J."/>
            <person name="Bharti A.K."/>
            <person name="Farmer A.D."/>
            <person name="May G.D."/>
            <person name="Woodward J.E."/>
            <person name="Medigue C."/>
            <person name="Vallenet D."/>
            <person name="Lajus A."/>
            <person name="Rouy Z."/>
            <person name="Martinez-Vaz B."/>
            <person name="Tiffin P."/>
            <person name="Young N.D."/>
            <person name="Sadowsky M.J."/>
        </authorList>
    </citation>
    <scope>NUCLEOTIDE SEQUENCE [LARGE SCALE GENOMIC DNA]</scope>
    <source>
        <strain evidence="2 3">USDA205</strain>
    </source>
</reference>
<keyword evidence="1" id="KW-0472">Membrane</keyword>
<proteinExistence type="predicted"/>
<evidence type="ECO:0000313" key="2">
    <source>
        <dbReference type="EMBL" id="MQX06768.1"/>
    </source>
</evidence>
<protein>
    <submittedName>
        <fullName evidence="2">Uncharacterized protein</fullName>
    </submittedName>
</protein>
<feature type="transmembrane region" description="Helical" evidence="1">
    <location>
        <begin position="28"/>
        <end position="51"/>
    </location>
</feature>
<organism evidence="2 3">
    <name type="scientific">Rhizobium fredii</name>
    <name type="common">Sinorhizobium fredii</name>
    <dbReference type="NCBI Taxonomy" id="380"/>
    <lineage>
        <taxon>Bacteria</taxon>
        <taxon>Pseudomonadati</taxon>
        <taxon>Pseudomonadota</taxon>
        <taxon>Alphaproteobacteria</taxon>
        <taxon>Hyphomicrobiales</taxon>
        <taxon>Rhizobiaceae</taxon>
        <taxon>Sinorhizobium/Ensifer group</taxon>
        <taxon>Sinorhizobium</taxon>
    </lineage>
</organism>
<gene>
    <name evidence="2" type="ORF">GHK48_00050</name>
</gene>
<keyword evidence="1" id="KW-0812">Transmembrane</keyword>
<dbReference type="Proteomes" id="UP000466694">
    <property type="component" value="Unassembled WGS sequence"/>
</dbReference>